<feature type="domain" description="GST C-terminal" evidence="4">
    <location>
        <begin position="86"/>
        <end position="203"/>
    </location>
</feature>
<dbReference type="Pfam" id="PF13417">
    <property type="entry name" value="GST_N_3"/>
    <property type="match status" value="1"/>
</dbReference>
<dbReference type="PROSITE" id="PS50404">
    <property type="entry name" value="GST_NTER"/>
    <property type="match status" value="1"/>
</dbReference>
<dbReference type="EC" id="2.5.1.18" evidence="1"/>
<dbReference type="Pfam" id="PF00043">
    <property type="entry name" value="GST_C"/>
    <property type="match status" value="1"/>
</dbReference>
<reference evidence="5 6" key="1">
    <citation type="submission" date="2024-09" db="EMBL/GenBank/DDBJ databases">
        <title>Aeromonas strains Genome sequencing and assembly.</title>
        <authorList>
            <person name="Hu X."/>
            <person name="Tang B."/>
        </authorList>
    </citation>
    <scope>NUCLEOTIDE SEQUENCE [LARGE SCALE GENOMIC DNA]</scope>
    <source>
        <strain evidence="5 6">NB23SCDHY001</strain>
    </source>
</reference>
<protein>
    <recommendedName>
        <fullName evidence="1">glutathione transferase</fullName>
        <ecNumber evidence="1">2.5.1.18</ecNumber>
    </recommendedName>
</protein>
<keyword evidence="6" id="KW-1185">Reference proteome</keyword>
<dbReference type="SUPFAM" id="SSF47616">
    <property type="entry name" value="GST C-terminal domain-like"/>
    <property type="match status" value="1"/>
</dbReference>
<evidence type="ECO:0000313" key="6">
    <source>
        <dbReference type="Proteomes" id="UP001630969"/>
    </source>
</evidence>
<organism evidence="5 6">
    <name type="scientific">Aeromonas bivalvium</name>
    <dbReference type="NCBI Taxonomy" id="440079"/>
    <lineage>
        <taxon>Bacteria</taxon>
        <taxon>Pseudomonadati</taxon>
        <taxon>Pseudomonadota</taxon>
        <taxon>Gammaproteobacteria</taxon>
        <taxon>Aeromonadales</taxon>
        <taxon>Aeromonadaceae</taxon>
        <taxon>Aeromonas</taxon>
    </lineage>
</organism>
<dbReference type="InterPro" id="IPR004046">
    <property type="entry name" value="GST_C"/>
</dbReference>
<dbReference type="InterPro" id="IPR040079">
    <property type="entry name" value="Glutathione_S-Trfase"/>
</dbReference>
<feature type="domain" description="GST N-terminal" evidence="3">
    <location>
        <begin position="1"/>
        <end position="81"/>
    </location>
</feature>
<dbReference type="SFLD" id="SFLDS00019">
    <property type="entry name" value="Glutathione_Transferase_(cytos"/>
    <property type="match status" value="1"/>
</dbReference>
<dbReference type="InterPro" id="IPR036249">
    <property type="entry name" value="Thioredoxin-like_sf"/>
</dbReference>
<evidence type="ECO:0000259" key="3">
    <source>
        <dbReference type="PROSITE" id="PS50404"/>
    </source>
</evidence>
<dbReference type="InterPro" id="IPR004045">
    <property type="entry name" value="Glutathione_S-Trfase_N"/>
</dbReference>
<evidence type="ECO:0000259" key="4">
    <source>
        <dbReference type="PROSITE" id="PS50405"/>
    </source>
</evidence>
<evidence type="ECO:0000313" key="5">
    <source>
        <dbReference type="EMBL" id="MFM4894056.1"/>
    </source>
</evidence>
<dbReference type="Gene3D" id="3.40.30.10">
    <property type="entry name" value="Glutaredoxin"/>
    <property type="match status" value="1"/>
</dbReference>
<dbReference type="Proteomes" id="UP001630969">
    <property type="component" value="Unassembled WGS sequence"/>
</dbReference>
<dbReference type="InterPro" id="IPR034345">
    <property type="entry name" value="Gtt2-like_N"/>
</dbReference>
<dbReference type="SFLD" id="SFLDG00358">
    <property type="entry name" value="Main_(cytGST)"/>
    <property type="match status" value="1"/>
</dbReference>
<evidence type="ECO:0000256" key="2">
    <source>
        <dbReference type="ARBA" id="ARBA00022679"/>
    </source>
</evidence>
<dbReference type="PROSITE" id="PS50405">
    <property type="entry name" value="GST_CTER"/>
    <property type="match status" value="1"/>
</dbReference>
<proteinExistence type="predicted"/>
<dbReference type="SUPFAM" id="SSF52833">
    <property type="entry name" value="Thioredoxin-like"/>
    <property type="match status" value="1"/>
</dbReference>
<dbReference type="PANTHER" id="PTHR43900">
    <property type="entry name" value="GLUTATHIONE S-TRANSFERASE RHO"/>
    <property type="match status" value="1"/>
</dbReference>
<dbReference type="InterPro" id="IPR010987">
    <property type="entry name" value="Glutathione-S-Trfase_C-like"/>
</dbReference>
<gene>
    <name evidence="5" type="ORF">ACEUDJ_14440</name>
</gene>
<dbReference type="Gene3D" id="1.20.1050.10">
    <property type="match status" value="1"/>
</dbReference>
<keyword evidence="2" id="KW-0808">Transferase</keyword>
<dbReference type="InterPro" id="IPR036282">
    <property type="entry name" value="Glutathione-S-Trfase_C_sf"/>
</dbReference>
<name>A0ABW9GSE8_9GAMM</name>
<accession>A0ABW9GSE8</accession>
<dbReference type="RefSeq" id="WP_041999370.1">
    <property type="nucleotide sequence ID" value="NZ_CDBT01000048.1"/>
</dbReference>
<sequence length="203" mass="23217">MKVYELRRAPNARRVRMFLAEKGVDMVYEQVDLGGGENLSPAFLAKNPVGRIPVLALDDGSYLSESVAICRYFEELYPENNLFGTTALERAQIEMWSRFIEFNLWLPAGMAFRHITGFYKDRENCFPEWGQECKQLASQWFAKLEERLQVSAYIAGDRFTIADILAICAIDFAARTLELHIADEQTALKRWYDAVSSRPSAQA</sequence>
<dbReference type="CDD" id="cd03051">
    <property type="entry name" value="GST_N_GTT2_like"/>
    <property type="match status" value="1"/>
</dbReference>
<dbReference type="EMBL" id="JBGXBU010000006">
    <property type="protein sequence ID" value="MFM4894056.1"/>
    <property type="molecule type" value="Genomic_DNA"/>
</dbReference>
<evidence type="ECO:0000256" key="1">
    <source>
        <dbReference type="ARBA" id="ARBA00012452"/>
    </source>
</evidence>
<comment type="caution">
    <text evidence="5">The sequence shown here is derived from an EMBL/GenBank/DDBJ whole genome shotgun (WGS) entry which is preliminary data.</text>
</comment>
<dbReference type="GeneID" id="97221320"/>
<dbReference type="PANTHER" id="PTHR43900:SF97">
    <property type="entry name" value="GLUTATHIONE TRANSFERASE"/>
    <property type="match status" value="1"/>
</dbReference>